<reference evidence="2 3" key="1">
    <citation type="submission" date="2017-11" db="EMBL/GenBank/DDBJ databases">
        <title>Infants hospitalized years apart are colonized by the same room-sourced microbial strains.</title>
        <authorList>
            <person name="Brooks B."/>
            <person name="Olm M.R."/>
            <person name="Firek B.A."/>
            <person name="Baker R."/>
            <person name="Thomas B.C."/>
            <person name="Morowitz M.J."/>
            <person name="Banfield J.F."/>
        </authorList>
    </citation>
    <scope>NUCLEOTIDE SEQUENCE [LARGE SCALE GENOMIC DNA]</scope>
    <source>
        <strain evidence="2">S2_009_000_R2_76</strain>
    </source>
</reference>
<dbReference type="GO" id="GO:0050661">
    <property type="term" value="F:NADP binding"/>
    <property type="evidence" value="ECO:0007669"/>
    <property type="project" value="InterPro"/>
</dbReference>
<evidence type="ECO:0000259" key="1">
    <source>
        <dbReference type="Pfam" id="PF02781"/>
    </source>
</evidence>
<evidence type="ECO:0000313" key="3">
    <source>
        <dbReference type="Proteomes" id="UP000249645"/>
    </source>
</evidence>
<sequence length="77" mass="8821">ETLLFDAMTGNSTQYMRDDQVEIAWKVIMPILETWQSRKPLDFPNYVPGSWGPEEADALIAKDGRSWVNPQIKPAKK</sequence>
<feature type="non-terminal residue" evidence="2">
    <location>
        <position position="1"/>
    </location>
</feature>
<gene>
    <name evidence="2" type="ORF">DI598_01370</name>
</gene>
<name>A0A2W5FD17_9SPHI</name>
<accession>A0A2W5FD17</accession>
<dbReference type="InterPro" id="IPR022675">
    <property type="entry name" value="G6P_DH_C"/>
</dbReference>
<proteinExistence type="predicted"/>
<evidence type="ECO:0000313" key="2">
    <source>
        <dbReference type="EMBL" id="PZP52204.1"/>
    </source>
</evidence>
<dbReference type="GO" id="GO:0004345">
    <property type="term" value="F:glucose-6-phosphate dehydrogenase activity"/>
    <property type="evidence" value="ECO:0007669"/>
    <property type="project" value="InterPro"/>
</dbReference>
<organism evidence="2 3">
    <name type="scientific">Pseudopedobacter saltans</name>
    <dbReference type="NCBI Taxonomy" id="151895"/>
    <lineage>
        <taxon>Bacteria</taxon>
        <taxon>Pseudomonadati</taxon>
        <taxon>Bacteroidota</taxon>
        <taxon>Sphingobacteriia</taxon>
        <taxon>Sphingobacteriales</taxon>
        <taxon>Sphingobacteriaceae</taxon>
        <taxon>Pseudopedobacter</taxon>
    </lineage>
</organism>
<dbReference type="SUPFAM" id="SSF55347">
    <property type="entry name" value="Glyceraldehyde-3-phosphate dehydrogenase-like, C-terminal domain"/>
    <property type="match status" value="1"/>
</dbReference>
<dbReference type="Pfam" id="PF02781">
    <property type="entry name" value="G6PD_C"/>
    <property type="match status" value="1"/>
</dbReference>
<feature type="domain" description="Glucose-6-phosphate dehydrogenase C-terminal" evidence="1">
    <location>
        <begin position="1"/>
        <end position="67"/>
    </location>
</feature>
<dbReference type="EMBL" id="QFOI01000010">
    <property type="protein sequence ID" value="PZP52204.1"/>
    <property type="molecule type" value="Genomic_DNA"/>
</dbReference>
<dbReference type="Gene3D" id="3.30.360.10">
    <property type="entry name" value="Dihydrodipicolinate Reductase, domain 2"/>
    <property type="match status" value="1"/>
</dbReference>
<protein>
    <submittedName>
        <fullName evidence="2">Glucose-6-phosphate dehydrogenase</fullName>
    </submittedName>
</protein>
<comment type="caution">
    <text evidence="2">The sequence shown here is derived from an EMBL/GenBank/DDBJ whole genome shotgun (WGS) entry which is preliminary data.</text>
</comment>
<dbReference type="GO" id="GO:0006006">
    <property type="term" value="P:glucose metabolic process"/>
    <property type="evidence" value="ECO:0007669"/>
    <property type="project" value="InterPro"/>
</dbReference>
<dbReference type="AlphaFoldDB" id="A0A2W5FD17"/>
<dbReference type="Proteomes" id="UP000249645">
    <property type="component" value="Unassembled WGS sequence"/>
</dbReference>